<dbReference type="EMBL" id="CAXDID020000119">
    <property type="protein sequence ID" value="CAL6031326.1"/>
    <property type="molecule type" value="Genomic_DNA"/>
</dbReference>
<feature type="transmembrane region" description="Helical" evidence="7">
    <location>
        <begin position="12"/>
        <end position="33"/>
    </location>
</feature>
<dbReference type="Pfam" id="PF03176">
    <property type="entry name" value="MMPL"/>
    <property type="match status" value="2"/>
</dbReference>
<feature type="transmembrane region" description="Helical" evidence="7">
    <location>
        <begin position="697"/>
        <end position="715"/>
    </location>
</feature>
<keyword evidence="6 7" id="KW-0472">Membrane</keyword>
<dbReference type="AlphaFoldDB" id="A0AA86N9R6"/>
<evidence type="ECO:0000313" key="10">
    <source>
        <dbReference type="EMBL" id="CAL6031326.1"/>
    </source>
</evidence>
<evidence type="ECO:0000256" key="1">
    <source>
        <dbReference type="ARBA" id="ARBA00004651"/>
    </source>
</evidence>
<evidence type="ECO:0000256" key="4">
    <source>
        <dbReference type="ARBA" id="ARBA00022692"/>
    </source>
</evidence>
<comment type="caution">
    <text evidence="9">The sequence shown here is derived from an EMBL/GenBank/DDBJ whole genome shotgun (WGS) entry which is preliminary data.</text>
</comment>
<feature type="transmembrane region" description="Helical" evidence="7">
    <location>
        <begin position="668"/>
        <end position="691"/>
    </location>
</feature>
<protein>
    <submittedName>
        <fullName evidence="9">Putative</fullName>
    </submittedName>
</protein>
<feature type="domain" description="SSD" evidence="8">
    <location>
        <begin position="221"/>
        <end position="351"/>
    </location>
</feature>
<dbReference type="Proteomes" id="UP001642409">
    <property type="component" value="Unassembled WGS sequence"/>
</dbReference>
<keyword evidence="4 7" id="KW-0812">Transmembrane</keyword>
<dbReference type="PROSITE" id="PS50156">
    <property type="entry name" value="SSD"/>
    <property type="match status" value="1"/>
</dbReference>
<keyword evidence="3" id="KW-1003">Cell membrane</keyword>
<dbReference type="PANTHER" id="PTHR33406">
    <property type="entry name" value="MEMBRANE PROTEIN MJ1562-RELATED"/>
    <property type="match status" value="1"/>
</dbReference>
<reference evidence="10 11" key="2">
    <citation type="submission" date="2024-07" db="EMBL/GenBank/DDBJ databases">
        <authorList>
            <person name="Akdeniz Z."/>
        </authorList>
    </citation>
    <scope>NUCLEOTIDE SEQUENCE [LARGE SCALE GENOMIC DNA]</scope>
</reference>
<name>A0AA86N9R6_9EUKA</name>
<evidence type="ECO:0000256" key="7">
    <source>
        <dbReference type="SAM" id="Phobius"/>
    </source>
</evidence>
<feature type="transmembrane region" description="Helical" evidence="7">
    <location>
        <begin position="329"/>
        <end position="352"/>
    </location>
</feature>
<evidence type="ECO:0000259" key="8">
    <source>
        <dbReference type="PROSITE" id="PS50156"/>
    </source>
</evidence>
<comment type="similarity">
    <text evidence="2">Belongs to the resistance-nodulation-cell division (RND) (TC 2.A.6) family. MmpL subfamily.</text>
</comment>
<evidence type="ECO:0000256" key="2">
    <source>
        <dbReference type="ARBA" id="ARBA00010157"/>
    </source>
</evidence>
<feature type="transmembrane region" description="Helical" evidence="7">
    <location>
        <begin position="430"/>
        <end position="451"/>
    </location>
</feature>
<comment type="subcellular location">
    <subcellularLocation>
        <location evidence="1">Cell membrane</location>
        <topology evidence="1">Multi-pass membrane protein</topology>
    </subcellularLocation>
</comment>
<feature type="transmembrane region" description="Helical" evidence="7">
    <location>
        <begin position="222"/>
        <end position="243"/>
    </location>
</feature>
<feature type="transmembrane region" description="Helical" evidence="7">
    <location>
        <begin position="255"/>
        <end position="276"/>
    </location>
</feature>
<dbReference type="SUPFAM" id="SSF82866">
    <property type="entry name" value="Multidrug efflux transporter AcrB transmembrane domain"/>
    <property type="match status" value="2"/>
</dbReference>
<dbReference type="InterPro" id="IPR000731">
    <property type="entry name" value="SSD"/>
</dbReference>
<dbReference type="InterPro" id="IPR004869">
    <property type="entry name" value="MMPL_dom"/>
</dbReference>
<feature type="transmembrane region" description="Helical" evidence="7">
    <location>
        <begin position="756"/>
        <end position="775"/>
    </location>
</feature>
<dbReference type="GO" id="GO:0005886">
    <property type="term" value="C:plasma membrane"/>
    <property type="evidence" value="ECO:0007669"/>
    <property type="project" value="UniProtKB-SubCell"/>
</dbReference>
<feature type="transmembrane region" description="Helical" evidence="7">
    <location>
        <begin position="639"/>
        <end position="659"/>
    </location>
</feature>
<sequence>MKKLFDCIINSRIIIFSVWLIATLSLAVFALLYESKTSMYFAPPKGSPSKHSIELVNASFANLTHQEPFALMVSRASKSNSTLCETTDEALLQTITSFNEKAVALLKQNTYFLKSADYFDAKKNYPGAAFEFCKNDSFIIQAVFNTSWNGLKEVKIIRQQVKDLFNEVFKNNKEFKVSFISMSCLFKDVIDGTLMDMVKLDSISIVLGFVVVALFTKHLSLLVISLVNLAFSFVISFGISYFVACFMDVVSFSSAVQSATCVALTFDYSLFLFSSIKRDISLGKPANEIISNMLKSSGHVILISGACLALVFLLMMVCPTNVIQSIGLVNGITIVVIFSVSITNTAALLALFPKFFLGEKFDFWKTDYLNPKRIKIIEDLDAEPLVSDSVPLKETCYAKNCTTHKNQIVKEAKIQTAIKSLFSKFISKKWISIIGILIVAAVSLAFTYPFIKMDYSIDIAQTVPRNSPTLTAISEFGNEYGNGLLEPYYVVFNKTSPTTNSLLDQTAFTLMQKMAQEFIDVSKQFTGNLSYLQINSSQVIAPFFFKKPISVREFTLMNKTHSFQFMMQQVAPHPEDLSVFSMMLTPNIPMTGKGADKFIPVYRKVINKYEPEFKQLGIQITEYGMECAMIDAINGLFDGFPMVIGITCGVIFLVLCVAFKSFIAPIRLLVEVFLLQIFYFGIATLIFQFGHVHGNDALLWATIFVMFSVSVGLACDYDIFSFDSIYQHFYENQKQALNEGYVINFRDCVLAASDNLLTVMTAGIIMIVSFSGLMLSSIDMLLQFGTCLVFDLAFDTFVVVPILVPAFSYLFGEKNMYPGNAINKKKILKGVLQAQECEKTQL</sequence>
<keyword evidence="5 7" id="KW-1133">Transmembrane helix</keyword>
<evidence type="ECO:0000313" key="11">
    <source>
        <dbReference type="Proteomes" id="UP001642409"/>
    </source>
</evidence>
<evidence type="ECO:0000313" key="9">
    <source>
        <dbReference type="EMBL" id="CAI9915632.1"/>
    </source>
</evidence>
<feature type="transmembrane region" description="Helical" evidence="7">
    <location>
        <begin position="781"/>
        <end position="811"/>
    </location>
</feature>
<dbReference type="Gene3D" id="1.20.1640.10">
    <property type="entry name" value="Multidrug efflux transporter AcrB transmembrane domain"/>
    <property type="match status" value="2"/>
</dbReference>
<dbReference type="InterPro" id="IPR050545">
    <property type="entry name" value="Mycobact_MmpL"/>
</dbReference>
<feature type="transmembrane region" description="Helical" evidence="7">
    <location>
        <begin position="297"/>
        <end position="317"/>
    </location>
</feature>
<proteinExistence type="inferred from homology"/>
<organism evidence="9">
    <name type="scientific">Hexamita inflata</name>
    <dbReference type="NCBI Taxonomy" id="28002"/>
    <lineage>
        <taxon>Eukaryota</taxon>
        <taxon>Metamonada</taxon>
        <taxon>Diplomonadida</taxon>
        <taxon>Hexamitidae</taxon>
        <taxon>Hexamitinae</taxon>
        <taxon>Hexamita</taxon>
    </lineage>
</organism>
<feature type="transmembrane region" description="Helical" evidence="7">
    <location>
        <begin position="197"/>
        <end position="215"/>
    </location>
</feature>
<gene>
    <name evidence="9" type="ORF">HINF_LOCUS3277</name>
    <name evidence="10" type="ORF">HINF_LOCUS33952</name>
</gene>
<evidence type="ECO:0000256" key="5">
    <source>
        <dbReference type="ARBA" id="ARBA00022989"/>
    </source>
</evidence>
<reference evidence="9" key="1">
    <citation type="submission" date="2023-06" db="EMBL/GenBank/DDBJ databases">
        <authorList>
            <person name="Kurt Z."/>
        </authorList>
    </citation>
    <scope>NUCLEOTIDE SEQUENCE</scope>
</reference>
<keyword evidence="11" id="KW-1185">Reference proteome</keyword>
<evidence type="ECO:0000256" key="3">
    <source>
        <dbReference type="ARBA" id="ARBA00022475"/>
    </source>
</evidence>
<accession>A0AA86N9R6</accession>
<evidence type="ECO:0000256" key="6">
    <source>
        <dbReference type="ARBA" id="ARBA00023136"/>
    </source>
</evidence>
<dbReference type="EMBL" id="CATOUU010000075">
    <property type="protein sequence ID" value="CAI9915632.1"/>
    <property type="molecule type" value="Genomic_DNA"/>
</dbReference>
<dbReference type="PANTHER" id="PTHR33406:SF6">
    <property type="entry name" value="MEMBRANE PROTEIN YDGH-RELATED"/>
    <property type="match status" value="1"/>
</dbReference>